<reference evidence="1" key="1">
    <citation type="submission" date="2023-04" db="EMBL/GenBank/DDBJ databases">
        <title>A chromosome-level genome assembly of the parasitoid wasp Eretmocerus hayati.</title>
        <authorList>
            <person name="Zhong Y."/>
            <person name="Liu S."/>
            <person name="Liu Y."/>
        </authorList>
    </citation>
    <scope>NUCLEOTIDE SEQUENCE</scope>
    <source>
        <strain evidence="1">ZJU_SS_LIU_2023</strain>
    </source>
</reference>
<organism evidence="1 2">
    <name type="scientific">Eretmocerus hayati</name>
    <dbReference type="NCBI Taxonomy" id="131215"/>
    <lineage>
        <taxon>Eukaryota</taxon>
        <taxon>Metazoa</taxon>
        <taxon>Ecdysozoa</taxon>
        <taxon>Arthropoda</taxon>
        <taxon>Hexapoda</taxon>
        <taxon>Insecta</taxon>
        <taxon>Pterygota</taxon>
        <taxon>Neoptera</taxon>
        <taxon>Endopterygota</taxon>
        <taxon>Hymenoptera</taxon>
        <taxon>Apocrita</taxon>
        <taxon>Proctotrupomorpha</taxon>
        <taxon>Chalcidoidea</taxon>
        <taxon>Aphelinidae</taxon>
        <taxon>Aphelininae</taxon>
        <taxon>Eretmocerus</taxon>
    </lineage>
</organism>
<evidence type="ECO:0000313" key="1">
    <source>
        <dbReference type="EMBL" id="KAJ8670933.1"/>
    </source>
</evidence>
<proteinExistence type="predicted"/>
<gene>
    <name evidence="1" type="ORF">QAD02_002192</name>
</gene>
<keyword evidence="2" id="KW-1185">Reference proteome</keyword>
<dbReference type="Proteomes" id="UP001239111">
    <property type="component" value="Chromosome 3"/>
</dbReference>
<evidence type="ECO:0000313" key="2">
    <source>
        <dbReference type="Proteomes" id="UP001239111"/>
    </source>
</evidence>
<protein>
    <submittedName>
        <fullName evidence="1">Uncharacterized protein</fullName>
    </submittedName>
</protein>
<dbReference type="EMBL" id="CM056743">
    <property type="protein sequence ID" value="KAJ8670933.1"/>
    <property type="molecule type" value="Genomic_DNA"/>
</dbReference>
<sequence length="221" mass="25314">MDDFENACALYNAFHIKMESDKKDYEFVAQSMRDEVDKENLILDMINDLGLVRTRRIFVKMDANSLPEFPTLSDQDLYRISLGSYRPKLAPSYYADHVKGKGKYEIQICREPESLDFEKYNIKVSEPLLLRVQLLSRHSKSVHHMAFILCDLQKSGSDSGIEYSCQCKAGTRTIGCCAPIMAVLWYLGNGRHQPEIKEPAKFLDDFFEDCITVESDISDGD</sequence>
<name>A0ACC2NJ63_9HYME</name>
<accession>A0ACC2NJ63</accession>
<comment type="caution">
    <text evidence="1">The sequence shown here is derived from an EMBL/GenBank/DDBJ whole genome shotgun (WGS) entry which is preliminary data.</text>
</comment>